<feature type="transmembrane region" description="Helical" evidence="5">
    <location>
        <begin position="179"/>
        <end position="198"/>
    </location>
</feature>
<keyword evidence="4 5" id="KW-0472">Membrane</keyword>
<dbReference type="Gene3D" id="1.20.1250.20">
    <property type="entry name" value="MFS general substrate transporter like domains"/>
    <property type="match status" value="1"/>
</dbReference>
<dbReference type="EMBL" id="JAWDGP010004637">
    <property type="protein sequence ID" value="KAK3762790.1"/>
    <property type="molecule type" value="Genomic_DNA"/>
</dbReference>
<protein>
    <recommendedName>
        <fullName evidence="6">Major facilitator superfamily (MFS) profile domain-containing protein</fullName>
    </recommendedName>
</protein>
<sequence length="570" mass="63845">MRADDRALKSECVMSETRDSAMQRLEKVPSSRGMERTTGLEELINAAGGFGRFQFINLIIMLSGKFFCGWSMFQMTFAGLVPDFYCAGSAREDVLDFDSLPRNSTFNKCYVPFNTTNPYENKSECLIYNYTSPYKTIMKDFDLVCGRGWIKRALIVIQMAGLMVGCMTAGQMGDAIGRWWSNFIFVTVHCVGNLATAFSPGWEIFAACRFFIGVGIGGILVVAFIHVMEFLPKKWRPACASTPAWMVGVAVFALASYLLHDWRKLHFLCGACGLLQLPFLFFIPESVRWLVTQGRIDQAMTVIDKVARWNDRPPVQRARVVLENVYSEQKEAQTSEKKYTYVAIVRNWSVSKITLIMCYHWFCYSLAYYGISFGVSDLAGNFFVNVLLLGLIDTPCLLLSLYTNIKLGRKWTAVPLLVISLGCALTCMVLMITGEGGKASILITLLSLTAKSSVLVAWSVVQTWGNELYPTVIRNLGYGAANTTARVAGIFAPMIIDFKTRMTESYVLMGVLLLVDLVFVLLLPDTKNKFLPDTIVDFEIETVGKSGKFENNKESVIYKPKSKKFTDTIN</sequence>
<evidence type="ECO:0000256" key="4">
    <source>
        <dbReference type="ARBA" id="ARBA00023136"/>
    </source>
</evidence>
<evidence type="ECO:0000256" key="3">
    <source>
        <dbReference type="ARBA" id="ARBA00022989"/>
    </source>
</evidence>
<evidence type="ECO:0000256" key="2">
    <source>
        <dbReference type="ARBA" id="ARBA00022692"/>
    </source>
</evidence>
<dbReference type="InterPro" id="IPR036259">
    <property type="entry name" value="MFS_trans_sf"/>
</dbReference>
<dbReference type="PROSITE" id="PS50850">
    <property type="entry name" value="MFS"/>
    <property type="match status" value="1"/>
</dbReference>
<evidence type="ECO:0000256" key="1">
    <source>
        <dbReference type="ARBA" id="ARBA00004141"/>
    </source>
</evidence>
<dbReference type="PANTHER" id="PTHR24064">
    <property type="entry name" value="SOLUTE CARRIER FAMILY 22 MEMBER"/>
    <property type="match status" value="1"/>
</dbReference>
<feature type="transmembrane region" description="Helical" evidence="5">
    <location>
        <begin position="149"/>
        <end position="167"/>
    </location>
</feature>
<feature type="transmembrane region" description="Helical" evidence="5">
    <location>
        <begin position="353"/>
        <end position="371"/>
    </location>
</feature>
<keyword evidence="8" id="KW-1185">Reference proteome</keyword>
<gene>
    <name evidence="7" type="ORF">RRG08_040487</name>
</gene>
<feature type="domain" description="Major facilitator superfamily (MFS) profile" evidence="6">
    <location>
        <begin position="57"/>
        <end position="528"/>
    </location>
</feature>
<feature type="transmembrane region" description="Helical" evidence="5">
    <location>
        <begin position="506"/>
        <end position="523"/>
    </location>
</feature>
<dbReference type="InterPro" id="IPR020846">
    <property type="entry name" value="MFS_dom"/>
</dbReference>
<keyword evidence="2 5" id="KW-0812">Transmembrane</keyword>
<evidence type="ECO:0000313" key="8">
    <source>
        <dbReference type="Proteomes" id="UP001283361"/>
    </source>
</evidence>
<dbReference type="GO" id="GO:0022857">
    <property type="term" value="F:transmembrane transporter activity"/>
    <property type="evidence" value="ECO:0007669"/>
    <property type="project" value="InterPro"/>
</dbReference>
<feature type="transmembrane region" description="Helical" evidence="5">
    <location>
        <begin position="239"/>
        <end position="259"/>
    </location>
</feature>
<dbReference type="InterPro" id="IPR005828">
    <property type="entry name" value="MFS_sugar_transport-like"/>
</dbReference>
<dbReference type="AlphaFoldDB" id="A0AAE0Z527"/>
<keyword evidence="3 5" id="KW-1133">Transmembrane helix</keyword>
<evidence type="ECO:0000256" key="5">
    <source>
        <dbReference type="SAM" id="Phobius"/>
    </source>
</evidence>
<feature type="transmembrane region" description="Helical" evidence="5">
    <location>
        <begin position="204"/>
        <end position="227"/>
    </location>
</feature>
<reference evidence="7" key="1">
    <citation type="journal article" date="2023" name="G3 (Bethesda)">
        <title>A reference genome for the long-term kleptoplast-retaining sea slug Elysia crispata morphotype clarki.</title>
        <authorList>
            <person name="Eastman K.E."/>
            <person name="Pendleton A.L."/>
            <person name="Shaikh M.A."/>
            <person name="Suttiyut T."/>
            <person name="Ogas R."/>
            <person name="Tomko P."/>
            <person name="Gavelis G."/>
            <person name="Widhalm J.R."/>
            <person name="Wisecaver J.H."/>
        </authorList>
    </citation>
    <scope>NUCLEOTIDE SEQUENCE</scope>
    <source>
        <strain evidence="7">ECLA1</strain>
    </source>
</reference>
<dbReference type="Pfam" id="PF00083">
    <property type="entry name" value="Sugar_tr"/>
    <property type="match status" value="1"/>
</dbReference>
<feature type="transmembrane region" description="Helical" evidence="5">
    <location>
        <begin position="439"/>
        <end position="461"/>
    </location>
</feature>
<dbReference type="GO" id="GO:0016020">
    <property type="term" value="C:membrane"/>
    <property type="evidence" value="ECO:0007669"/>
    <property type="project" value="UniProtKB-SubCell"/>
</dbReference>
<organism evidence="7 8">
    <name type="scientific">Elysia crispata</name>
    <name type="common">lettuce slug</name>
    <dbReference type="NCBI Taxonomy" id="231223"/>
    <lineage>
        <taxon>Eukaryota</taxon>
        <taxon>Metazoa</taxon>
        <taxon>Spiralia</taxon>
        <taxon>Lophotrochozoa</taxon>
        <taxon>Mollusca</taxon>
        <taxon>Gastropoda</taxon>
        <taxon>Heterobranchia</taxon>
        <taxon>Euthyneura</taxon>
        <taxon>Panpulmonata</taxon>
        <taxon>Sacoglossa</taxon>
        <taxon>Placobranchoidea</taxon>
        <taxon>Plakobranchidae</taxon>
        <taxon>Elysia</taxon>
    </lineage>
</organism>
<dbReference type="SUPFAM" id="SSF103473">
    <property type="entry name" value="MFS general substrate transporter"/>
    <property type="match status" value="1"/>
</dbReference>
<accession>A0AAE0Z527</accession>
<comment type="caution">
    <text evidence="7">The sequence shown here is derived from an EMBL/GenBank/DDBJ whole genome shotgun (WGS) entry which is preliminary data.</text>
</comment>
<name>A0AAE0Z527_9GAST</name>
<feature type="transmembrane region" description="Helical" evidence="5">
    <location>
        <begin position="383"/>
        <end position="402"/>
    </location>
</feature>
<proteinExistence type="predicted"/>
<feature type="transmembrane region" description="Helical" evidence="5">
    <location>
        <begin position="414"/>
        <end position="433"/>
    </location>
</feature>
<comment type="subcellular location">
    <subcellularLocation>
        <location evidence="1">Membrane</location>
        <topology evidence="1">Multi-pass membrane protein</topology>
    </subcellularLocation>
</comment>
<evidence type="ECO:0000313" key="7">
    <source>
        <dbReference type="EMBL" id="KAK3762790.1"/>
    </source>
</evidence>
<dbReference type="Proteomes" id="UP001283361">
    <property type="component" value="Unassembled WGS sequence"/>
</dbReference>
<evidence type="ECO:0000259" key="6">
    <source>
        <dbReference type="PROSITE" id="PS50850"/>
    </source>
</evidence>